<dbReference type="PRINTS" id="PR00368">
    <property type="entry name" value="FADPNR"/>
</dbReference>
<feature type="domain" description="FAD/NAD(P)-binding" evidence="10">
    <location>
        <begin position="6"/>
        <end position="328"/>
    </location>
</feature>
<name>A0A0B7HL56_9FLAO</name>
<keyword evidence="9" id="KW-0812">Transmembrane</keyword>
<dbReference type="GO" id="GO:0050136">
    <property type="term" value="F:NADH dehydrogenase (quinone) (non-electrogenic) activity"/>
    <property type="evidence" value="ECO:0007669"/>
    <property type="project" value="UniProtKB-EC"/>
</dbReference>
<keyword evidence="4" id="KW-0274">FAD</keyword>
<reference evidence="12 13" key="1">
    <citation type="submission" date="2015-01" db="EMBL/GenBank/DDBJ databases">
        <authorList>
            <person name="MANFREDI Pablo"/>
        </authorList>
    </citation>
    <scope>NUCLEOTIDE SEQUENCE [LARGE SCALE GENOMIC DNA]</scope>
    <source>
        <strain evidence="12 13">Ccy74</strain>
    </source>
</reference>
<dbReference type="EC" id="1.6.5.9" evidence="2"/>
<dbReference type="Proteomes" id="UP000038083">
    <property type="component" value="Unassembled WGS sequence"/>
</dbReference>
<evidence type="ECO:0000256" key="5">
    <source>
        <dbReference type="ARBA" id="ARBA00022946"/>
    </source>
</evidence>
<evidence type="ECO:0000256" key="7">
    <source>
        <dbReference type="ARBA" id="ARBA00023027"/>
    </source>
</evidence>
<dbReference type="InterPro" id="IPR054585">
    <property type="entry name" value="NDH2-like_C"/>
</dbReference>
<dbReference type="AlphaFoldDB" id="A0A0B7HL56"/>
<accession>A0A0B7HL56</accession>
<evidence type="ECO:0000256" key="4">
    <source>
        <dbReference type="ARBA" id="ARBA00022827"/>
    </source>
</evidence>
<dbReference type="PRINTS" id="PR00411">
    <property type="entry name" value="PNDRDTASEI"/>
</dbReference>
<dbReference type="InterPro" id="IPR036188">
    <property type="entry name" value="FAD/NAD-bd_sf"/>
</dbReference>
<dbReference type="OrthoDB" id="9781621at2"/>
<keyword evidence="5" id="KW-0809">Transit peptide</keyword>
<dbReference type="RefSeq" id="WP_018278651.1">
    <property type="nucleotide sequence ID" value="NZ_CDOF01000035.1"/>
</dbReference>
<dbReference type="PANTHER" id="PTHR43706">
    <property type="entry name" value="NADH DEHYDROGENASE"/>
    <property type="match status" value="1"/>
</dbReference>
<evidence type="ECO:0000313" key="13">
    <source>
        <dbReference type="Proteomes" id="UP000038083"/>
    </source>
</evidence>
<keyword evidence="3" id="KW-0285">Flavoprotein</keyword>
<proteinExistence type="inferred from homology"/>
<gene>
    <name evidence="12" type="ORF">CCYN74_40030</name>
</gene>
<evidence type="ECO:0000259" key="10">
    <source>
        <dbReference type="Pfam" id="PF07992"/>
    </source>
</evidence>
<evidence type="ECO:0000256" key="9">
    <source>
        <dbReference type="SAM" id="Phobius"/>
    </source>
</evidence>
<keyword evidence="6" id="KW-0560">Oxidoreductase</keyword>
<evidence type="ECO:0000313" key="12">
    <source>
        <dbReference type="EMBL" id="CEN39660.1"/>
    </source>
</evidence>
<organism evidence="12 13">
    <name type="scientific">Capnocytophaga cynodegmi</name>
    <dbReference type="NCBI Taxonomy" id="28189"/>
    <lineage>
        <taxon>Bacteria</taxon>
        <taxon>Pseudomonadati</taxon>
        <taxon>Bacteroidota</taxon>
        <taxon>Flavobacteriia</taxon>
        <taxon>Flavobacteriales</taxon>
        <taxon>Flavobacteriaceae</taxon>
        <taxon>Capnocytophaga</taxon>
    </lineage>
</organism>
<dbReference type="InterPro" id="IPR023753">
    <property type="entry name" value="FAD/NAD-binding_dom"/>
</dbReference>
<evidence type="ECO:0000256" key="6">
    <source>
        <dbReference type="ARBA" id="ARBA00023002"/>
    </source>
</evidence>
<dbReference type="EMBL" id="CDOG01000034">
    <property type="protein sequence ID" value="CEN39660.1"/>
    <property type="molecule type" value="Genomic_DNA"/>
</dbReference>
<dbReference type="SUPFAM" id="SSF51905">
    <property type="entry name" value="FAD/NAD(P)-binding domain"/>
    <property type="match status" value="2"/>
</dbReference>
<evidence type="ECO:0000256" key="2">
    <source>
        <dbReference type="ARBA" id="ARBA00012637"/>
    </source>
</evidence>
<dbReference type="PANTHER" id="PTHR43706:SF47">
    <property type="entry name" value="EXTERNAL NADH-UBIQUINONE OXIDOREDUCTASE 1, MITOCHONDRIAL-RELATED"/>
    <property type="match status" value="1"/>
</dbReference>
<dbReference type="Pfam" id="PF22366">
    <property type="entry name" value="NDH2_C"/>
    <property type="match status" value="1"/>
</dbReference>
<feature type="domain" description="External alternative NADH-ubiquinone oxidoreductase-like C-terminal" evidence="11">
    <location>
        <begin position="350"/>
        <end position="402"/>
    </location>
</feature>
<sequence length="425" mass="48248">MKHKKHIVIVGGGFAGLQLIKELNHSDEFRVTLVDMNNYNFFPPLLYQVAAGFMEPSAISYPFRKILRSYKNTNFRMGELKEVIPSENKLILSNGEMFYDILVMATGAETNFFGNQNVAQKAMPMKTISDALMLRNLVYTRLERATRTEDKEQRKKLLSFAIAGAGPTGVELSGIFAEMKHYILEKDYPELAKEDLGDIFLIDGQKTVLAPMSEKSQKYTEKSLLKMGVKLKLNVFVKDFVNDEVHLSDGTILDARNLIWAAGVSAKSFKGIDNEYFLGRGKRMKTDAFNKMEGFDNIYAIGDSCIMTADSNFPEGHPQLAQVAIQQARNLGKNLINNFINPTPFSYTDKGSMAIIGRNKAVADIPKKIFLKGFFAWFIWVFVHIMSLVTFRNRLRAFYNWLGYYISKDQSYRMVLKPSDKKAQG</sequence>
<evidence type="ECO:0000256" key="3">
    <source>
        <dbReference type="ARBA" id="ARBA00022630"/>
    </source>
</evidence>
<comment type="catalytic activity">
    <reaction evidence="8">
        <text>a quinone + NADH + H(+) = a quinol + NAD(+)</text>
        <dbReference type="Rhea" id="RHEA:46160"/>
        <dbReference type="ChEBI" id="CHEBI:15378"/>
        <dbReference type="ChEBI" id="CHEBI:24646"/>
        <dbReference type="ChEBI" id="CHEBI:57540"/>
        <dbReference type="ChEBI" id="CHEBI:57945"/>
        <dbReference type="ChEBI" id="CHEBI:132124"/>
        <dbReference type="EC" id="1.6.5.9"/>
    </reaction>
</comment>
<keyword evidence="7" id="KW-0520">NAD</keyword>
<dbReference type="InterPro" id="IPR045024">
    <property type="entry name" value="NDH-2"/>
</dbReference>
<keyword evidence="9" id="KW-0472">Membrane</keyword>
<dbReference type="Pfam" id="PF07992">
    <property type="entry name" value="Pyr_redox_2"/>
    <property type="match status" value="1"/>
</dbReference>
<evidence type="ECO:0000256" key="1">
    <source>
        <dbReference type="ARBA" id="ARBA00005272"/>
    </source>
</evidence>
<evidence type="ECO:0000256" key="8">
    <source>
        <dbReference type="ARBA" id="ARBA00047599"/>
    </source>
</evidence>
<protein>
    <recommendedName>
        <fullName evidence="2">NADH:ubiquinone reductase (non-electrogenic)</fullName>
        <ecNumber evidence="2">1.6.5.9</ecNumber>
    </recommendedName>
</protein>
<evidence type="ECO:0000259" key="11">
    <source>
        <dbReference type="Pfam" id="PF22366"/>
    </source>
</evidence>
<dbReference type="Gene3D" id="3.50.50.100">
    <property type="match status" value="1"/>
</dbReference>
<keyword evidence="9" id="KW-1133">Transmembrane helix</keyword>
<comment type="similarity">
    <text evidence="1">Belongs to the NADH dehydrogenase family.</text>
</comment>
<feature type="transmembrane region" description="Helical" evidence="9">
    <location>
        <begin position="369"/>
        <end position="391"/>
    </location>
</feature>